<dbReference type="PANTHER" id="PTHR42650:SF1">
    <property type="entry name" value="GUIDED ENTRY OF TAIL-ANCHORED PROTEINS FACTOR 1"/>
    <property type="match status" value="1"/>
</dbReference>
<keyword evidence="4 10" id="KW-0812">Transmembrane</keyword>
<comment type="subcellular location">
    <subcellularLocation>
        <location evidence="1">Endoplasmic reticulum membrane</location>
        <topology evidence="1">Multi-pass membrane protein</topology>
    </subcellularLocation>
</comment>
<evidence type="ECO:0000256" key="7">
    <source>
        <dbReference type="ARBA" id="ARBA00023136"/>
    </source>
</evidence>
<evidence type="ECO:0000256" key="8">
    <source>
        <dbReference type="ARBA" id="ARBA00032437"/>
    </source>
</evidence>
<dbReference type="OrthoDB" id="69461at2759"/>
<sequence>MFLATLVLCIIFFMTYLPKYGSVISRWLCCVLFKADENELNLRSELRDLKTEQTTVSMSEEFARFFKLQRRIDKLGQDIKQKGNARKQKISAITVAVQFGGKVLQVLTMLLLFYILYDQPLLQFSSAWFFPFQKVVAFPTGTGGSLGIGFWIYVCTAIINRFDRYMGLVQ</sequence>
<dbReference type="InterPro" id="IPR029012">
    <property type="entry name" value="Helix_hairpin_bin_sf"/>
</dbReference>
<feature type="transmembrane region" description="Helical" evidence="10">
    <location>
        <begin position="90"/>
        <end position="116"/>
    </location>
</feature>
<evidence type="ECO:0000256" key="5">
    <source>
        <dbReference type="ARBA" id="ARBA00022824"/>
    </source>
</evidence>
<keyword evidence="6 10" id="KW-1133">Transmembrane helix</keyword>
<feature type="transmembrane region" description="Helical" evidence="10">
    <location>
        <begin position="136"/>
        <end position="159"/>
    </location>
</feature>
<dbReference type="GO" id="GO:0071816">
    <property type="term" value="P:tail-anchored membrane protein insertion into ER membrane"/>
    <property type="evidence" value="ECO:0007669"/>
    <property type="project" value="InterPro"/>
</dbReference>
<organism evidence="11">
    <name type="scientific">Octopus bimaculoides</name>
    <name type="common">California two-spotted octopus</name>
    <dbReference type="NCBI Taxonomy" id="37653"/>
    <lineage>
        <taxon>Eukaryota</taxon>
        <taxon>Metazoa</taxon>
        <taxon>Spiralia</taxon>
        <taxon>Lophotrochozoa</taxon>
        <taxon>Mollusca</taxon>
        <taxon>Cephalopoda</taxon>
        <taxon>Coleoidea</taxon>
        <taxon>Octopodiformes</taxon>
        <taxon>Octopoda</taxon>
        <taxon>Incirrata</taxon>
        <taxon>Octopodidae</taxon>
        <taxon>Octopus</taxon>
    </lineage>
</organism>
<proteinExistence type="inferred from homology"/>
<evidence type="ECO:0000313" key="11">
    <source>
        <dbReference type="EMBL" id="KOF79080.1"/>
    </source>
</evidence>
<dbReference type="GO" id="GO:0005789">
    <property type="term" value="C:endoplasmic reticulum membrane"/>
    <property type="evidence" value="ECO:0007669"/>
    <property type="project" value="UniProtKB-SubCell"/>
</dbReference>
<dbReference type="Pfam" id="PF04420">
    <property type="entry name" value="CHD5"/>
    <property type="match status" value="1"/>
</dbReference>
<dbReference type="InterPro" id="IPR028945">
    <property type="entry name" value="Get1"/>
</dbReference>
<name>A0A0L8GR54_OCTBM</name>
<evidence type="ECO:0000256" key="2">
    <source>
        <dbReference type="ARBA" id="ARBA00010799"/>
    </source>
</evidence>
<accession>A0A0L8GR54</accession>
<protein>
    <recommendedName>
        <fullName evidence="3">Guided entry of tail-anchored proteins factor 1</fullName>
    </recommendedName>
    <alternativeName>
        <fullName evidence="8">Tail-anchored protein insertion receptor WRB</fullName>
    </alternativeName>
    <alternativeName>
        <fullName evidence="9">Tryptophan-rich basic protein</fullName>
    </alternativeName>
</protein>
<dbReference type="Gene3D" id="1.10.287.660">
    <property type="entry name" value="Helix hairpin bin"/>
    <property type="match status" value="1"/>
</dbReference>
<evidence type="ECO:0000256" key="6">
    <source>
        <dbReference type="ARBA" id="ARBA00022989"/>
    </source>
</evidence>
<keyword evidence="5" id="KW-0256">Endoplasmic reticulum</keyword>
<dbReference type="AlphaFoldDB" id="A0A0L8GR54"/>
<dbReference type="GO" id="GO:0043495">
    <property type="term" value="F:protein-membrane adaptor activity"/>
    <property type="evidence" value="ECO:0007669"/>
    <property type="project" value="TreeGrafter"/>
</dbReference>
<evidence type="ECO:0000256" key="10">
    <source>
        <dbReference type="SAM" id="Phobius"/>
    </source>
</evidence>
<evidence type="ECO:0000256" key="4">
    <source>
        <dbReference type="ARBA" id="ARBA00022692"/>
    </source>
</evidence>
<dbReference type="STRING" id="37653.A0A0L8GR54"/>
<dbReference type="KEGG" id="obi:106875450"/>
<dbReference type="GO" id="GO:0043529">
    <property type="term" value="C:GET complex"/>
    <property type="evidence" value="ECO:0007669"/>
    <property type="project" value="TreeGrafter"/>
</dbReference>
<dbReference type="PANTHER" id="PTHR42650">
    <property type="entry name" value="TAIL-ANCHORED PROTEIN INSERTION RECEPTOR WRB"/>
    <property type="match status" value="1"/>
</dbReference>
<evidence type="ECO:0000256" key="3">
    <source>
        <dbReference type="ARBA" id="ARBA00017951"/>
    </source>
</evidence>
<gene>
    <name evidence="11" type="ORF">OCBIM_22029926mg</name>
</gene>
<dbReference type="OMA" id="CGMFTAF"/>
<dbReference type="EMBL" id="KQ420850">
    <property type="protein sequence ID" value="KOF79080.1"/>
    <property type="molecule type" value="Genomic_DNA"/>
</dbReference>
<comment type="similarity">
    <text evidence="2">Belongs to the WRB/GET1 family.</text>
</comment>
<reference evidence="11" key="1">
    <citation type="submission" date="2015-07" db="EMBL/GenBank/DDBJ databases">
        <title>MeaNS - Measles Nucleotide Surveillance Program.</title>
        <authorList>
            <person name="Tran T."/>
            <person name="Druce J."/>
        </authorList>
    </citation>
    <scope>NUCLEOTIDE SEQUENCE</scope>
    <source>
        <strain evidence="11">UCB-OBI-ISO-001</strain>
        <tissue evidence="11">Gonad</tissue>
    </source>
</reference>
<keyword evidence="7 10" id="KW-0472">Membrane</keyword>
<evidence type="ECO:0000256" key="1">
    <source>
        <dbReference type="ARBA" id="ARBA00004477"/>
    </source>
</evidence>
<evidence type="ECO:0000256" key="9">
    <source>
        <dbReference type="ARBA" id="ARBA00033006"/>
    </source>
</evidence>